<protein>
    <submittedName>
        <fullName evidence="1">Uncharacterized protein</fullName>
    </submittedName>
</protein>
<dbReference type="Proteomes" id="UP000242699">
    <property type="component" value="Unassembled WGS sequence"/>
</dbReference>
<sequence length="75" mass="8626">MKIKAFRFTGKYPNFEVHSIVTDDNNDEQDIELGDLEYVGTLNEKQLKELIQETLEGRQQPKLTNAMQQLTGKAL</sequence>
<gene>
    <name evidence="1" type="ORF">C7B43_08840</name>
</gene>
<organism evidence="1 2">
    <name type="scientific">Sulfobacillus benefaciens</name>
    <dbReference type="NCBI Taxonomy" id="453960"/>
    <lineage>
        <taxon>Bacteria</taxon>
        <taxon>Bacillati</taxon>
        <taxon>Bacillota</taxon>
        <taxon>Clostridia</taxon>
        <taxon>Eubacteriales</taxon>
        <taxon>Clostridiales Family XVII. Incertae Sedis</taxon>
        <taxon>Sulfobacillus</taxon>
    </lineage>
</organism>
<name>A0A2T2X3L6_9FIRM</name>
<proteinExistence type="predicted"/>
<reference evidence="1 2" key="1">
    <citation type="journal article" date="2014" name="BMC Genomics">
        <title>Comparison of environmental and isolate Sulfobacillus genomes reveals diverse carbon, sulfur, nitrogen, and hydrogen metabolisms.</title>
        <authorList>
            <person name="Justice N.B."/>
            <person name="Norman A."/>
            <person name="Brown C.T."/>
            <person name="Singh A."/>
            <person name="Thomas B.C."/>
            <person name="Banfield J.F."/>
        </authorList>
    </citation>
    <scope>NUCLEOTIDE SEQUENCE [LARGE SCALE GENOMIC DNA]</scope>
    <source>
        <strain evidence="1">AMDSBA1</strain>
    </source>
</reference>
<accession>A0A2T2X3L6</accession>
<evidence type="ECO:0000313" key="2">
    <source>
        <dbReference type="Proteomes" id="UP000242699"/>
    </source>
</evidence>
<dbReference type="EMBL" id="PXYT01000017">
    <property type="protein sequence ID" value="PSR29103.1"/>
    <property type="molecule type" value="Genomic_DNA"/>
</dbReference>
<dbReference type="AlphaFoldDB" id="A0A2T2X3L6"/>
<comment type="caution">
    <text evidence="1">The sequence shown here is derived from an EMBL/GenBank/DDBJ whole genome shotgun (WGS) entry which is preliminary data.</text>
</comment>
<evidence type="ECO:0000313" key="1">
    <source>
        <dbReference type="EMBL" id="PSR29103.1"/>
    </source>
</evidence>